<dbReference type="EMBL" id="CM042885">
    <property type="protein sequence ID" value="KAI4366109.1"/>
    <property type="molecule type" value="Genomic_DNA"/>
</dbReference>
<proteinExistence type="predicted"/>
<accession>A0ACB9QLT8</accession>
<evidence type="ECO:0000313" key="2">
    <source>
        <dbReference type="Proteomes" id="UP001057402"/>
    </source>
</evidence>
<dbReference type="Proteomes" id="UP001057402">
    <property type="component" value="Chromosome 6"/>
</dbReference>
<name>A0ACB9QLT8_9MYRT</name>
<comment type="caution">
    <text evidence="1">The sequence shown here is derived from an EMBL/GenBank/DDBJ whole genome shotgun (WGS) entry which is preliminary data.</text>
</comment>
<evidence type="ECO:0000313" key="1">
    <source>
        <dbReference type="EMBL" id="KAI4366109.1"/>
    </source>
</evidence>
<reference evidence="2" key="1">
    <citation type="journal article" date="2023" name="Front. Plant Sci.">
        <title>Chromosomal-level genome assembly of Melastoma candidum provides insights into trichome evolution.</title>
        <authorList>
            <person name="Zhong Y."/>
            <person name="Wu W."/>
            <person name="Sun C."/>
            <person name="Zou P."/>
            <person name="Liu Y."/>
            <person name="Dai S."/>
            <person name="Zhou R."/>
        </authorList>
    </citation>
    <scope>NUCLEOTIDE SEQUENCE [LARGE SCALE GENOMIC DNA]</scope>
</reference>
<gene>
    <name evidence="1" type="ORF">MLD38_022029</name>
</gene>
<protein>
    <submittedName>
        <fullName evidence="1">Uncharacterized protein</fullName>
    </submittedName>
</protein>
<keyword evidence="2" id="KW-1185">Reference proteome</keyword>
<organism evidence="1 2">
    <name type="scientific">Melastoma candidum</name>
    <dbReference type="NCBI Taxonomy" id="119954"/>
    <lineage>
        <taxon>Eukaryota</taxon>
        <taxon>Viridiplantae</taxon>
        <taxon>Streptophyta</taxon>
        <taxon>Embryophyta</taxon>
        <taxon>Tracheophyta</taxon>
        <taxon>Spermatophyta</taxon>
        <taxon>Magnoliopsida</taxon>
        <taxon>eudicotyledons</taxon>
        <taxon>Gunneridae</taxon>
        <taxon>Pentapetalae</taxon>
        <taxon>rosids</taxon>
        <taxon>malvids</taxon>
        <taxon>Myrtales</taxon>
        <taxon>Melastomataceae</taxon>
        <taxon>Melastomatoideae</taxon>
        <taxon>Melastomateae</taxon>
        <taxon>Melastoma</taxon>
    </lineage>
</organism>
<sequence length="439" mass="48641">MDLLRRAYDGHSSDEEREAVGADLSPAKRHKPQFPKPYYTRSAEVRMPTQAAAPIEGFVPGRYVSKRERAMVFSGAANVPSPSPIGEPQASSPSPSSAVMGSLSDSSLPSEIISSLRNQSASRSRRRPPPYQLSVALTGHERAVTAIRWSKTHSHLLASAGMDGKVYIWNVWSKDQNASRILTFHNSAVKDVKWSEIRWSILSCGYDCTSRLANVEKGTLTQVFREDQVVNTVSFSPEDSNIFLSGGTNGSLRLWDVRTGKMVHSYIRKLGPILDLEFSLDGKRFISSSDVSRSNISENSLVVWDVRREVPLSSQVYAEAYTCPCVRHHPTEPNFVAQSNGNYVALFSSVPPFRLDKYKRYEGHGVSGFPIKCDFSLDGEILASGSSEGSLYFYDYRTAQLLHRTNAYKSACVDVAFHPIMSNVIACCSWDGDVSVFRG</sequence>